<dbReference type="RefSeq" id="WP_211421848.1">
    <property type="nucleotide sequence ID" value="NZ_CP072642.1"/>
</dbReference>
<sequence>MSDRPPLPTYGAPPPYGHVPPPGGGGPNLRFLIQLVLGFLGTLAYGTVIFFLVLFTALSYVPQIITELIFFGGAGLGVAIILFVTLYFRWWGVLAGAALAFLVPVLLVGACAAFVVGISIFSAAGGY</sequence>
<feature type="transmembrane region" description="Helical" evidence="1">
    <location>
        <begin position="68"/>
        <end position="88"/>
    </location>
</feature>
<evidence type="ECO:0000256" key="1">
    <source>
        <dbReference type="SAM" id="Phobius"/>
    </source>
</evidence>
<feature type="transmembrane region" description="Helical" evidence="1">
    <location>
        <begin position="31"/>
        <end position="61"/>
    </location>
</feature>
<dbReference type="EMBL" id="CP072642">
    <property type="protein sequence ID" value="QUV93469.1"/>
    <property type="molecule type" value="Genomic_DNA"/>
</dbReference>
<feature type="transmembrane region" description="Helical" evidence="1">
    <location>
        <begin position="94"/>
        <end position="121"/>
    </location>
</feature>
<evidence type="ECO:0000313" key="2">
    <source>
        <dbReference type="EMBL" id="QUV93469.1"/>
    </source>
</evidence>
<reference evidence="2 3" key="1">
    <citation type="submission" date="2021-03" db="EMBL/GenBank/DDBJ databases">
        <title>Genomic and phenotypic characterization of Chloracidobacterium isolates provides evidence for multiple species.</title>
        <authorList>
            <person name="Saini M.K."/>
            <person name="Costas A.M.G."/>
            <person name="Tank M."/>
            <person name="Bryant D.A."/>
        </authorList>
    </citation>
    <scope>NUCLEOTIDE SEQUENCE [LARGE SCALE GENOMIC DNA]</scope>
    <source>
        <strain evidence="2 3">N</strain>
    </source>
</reference>
<evidence type="ECO:0008006" key="4">
    <source>
        <dbReference type="Google" id="ProtNLM"/>
    </source>
</evidence>
<proteinExistence type="predicted"/>
<gene>
    <name evidence="2" type="ORF">J8C05_08830</name>
</gene>
<accession>A0ABX8AXP8</accession>
<evidence type="ECO:0000313" key="3">
    <source>
        <dbReference type="Proteomes" id="UP000677668"/>
    </source>
</evidence>
<keyword evidence="3" id="KW-1185">Reference proteome</keyword>
<keyword evidence="1" id="KW-1133">Transmembrane helix</keyword>
<keyword evidence="1" id="KW-0812">Transmembrane</keyword>
<protein>
    <recommendedName>
        <fullName evidence="4">DUF4064 domain-containing protein</fullName>
    </recommendedName>
</protein>
<keyword evidence="1" id="KW-0472">Membrane</keyword>
<dbReference type="Proteomes" id="UP000677668">
    <property type="component" value="Chromosome 1"/>
</dbReference>
<name>A0ABX8AXP8_9BACT</name>
<organism evidence="2 3">
    <name type="scientific">Chloracidobacterium sp. N</name>
    <dbReference type="NCBI Taxonomy" id="2821540"/>
    <lineage>
        <taxon>Bacteria</taxon>
        <taxon>Pseudomonadati</taxon>
        <taxon>Acidobacteriota</taxon>
        <taxon>Terriglobia</taxon>
        <taxon>Terriglobales</taxon>
        <taxon>Acidobacteriaceae</taxon>
        <taxon>Chloracidobacterium</taxon>
        <taxon>Chloracidobacterium aggregatum</taxon>
    </lineage>
</organism>